<dbReference type="PANTHER" id="PTHR10000">
    <property type="entry name" value="PHOSPHOSERINE PHOSPHATASE"/>
    <property type="match status" value="1"/>
</dbReference>
<dbReference type="EC" id="3.1.3.-" evidence="1"/>
<organism evidence="1 2">
    <name type="scientific">Microbacterium capsulatum</name>
    <dbReference type="NCBI Taxonomy" id="3041921"/>
    <lineage>
        <taxon>Bacteria</taxon>
        <taxon>Bacillati</taxon>
        <taxon>Actinomycetota</taxon>
        <taxon>Actinomycetes</taxon>
        <taxon>Micrococcales</taxon>
        <taxon>Microbacteriaceae</taxon>
        <taxon>Microbacterium</taxon>
    </lineage>
</organism>
<dbReference type="InterPro" id="IPR023214">
    <property type="entry name" value="HAD_sf"/>
</dbReference>
<dbReference type="SUPFAM" id="SSF56784">
    <property type="entry name" value="HAD-like"/>
    <property type="match status" value="1"/>
</dbReference>
<dbReference type="Proteomes" id="UP001230289">
    <property type="component" value="Unassembled WGS sequence"/>
</dbReference>
<dbReference type="NCBIfam" id="TIGR01484">
    <property type="entry name" value="HAD-SF-IIB"/>
    <property type="match status" value="1"/>
</dbReference>
<keyword evidence="1" id="KW-0378">Hydrolase</keyword>
<sequence>MIVSDVDGTLTRSDGIISESTIEAIDRVTNDGCLFVIATARPFDDAMPIATSFRSTSAIVCQNGALTYNPHGSRNWVRMSLPVELSREIVSRVREAAPGASIALDYFDQRYASPGWRLSDPSWSGPWRKGANSHRLSIFQLEAAHMPSLTCMCILVTGAATADLKHLEAELPITVTSSASGLIEISARRATKGNAVKKLLRSMELRNVSVVAFGDMDNDVDLLRDATVGVAIGRESSALAGVADIVAPSSDEDGVAWTLNEMQAADRENPWRFVAPSDSEG</sequence>
<evidence type="ECO:0000313" key="1">
    <source>
        <dbReference type="EMBL" id="MDQ4213724.1"/>
    </source>
</evidence>
<comment type="caution">
    <text evidence="1">The sequence shown here is derived from an EMBL/GenBank/DDBJ whole genome shotgun (WGS) entry which is preliminary data.</text>
</comment>
<evidence type="ECO:0000313" key="2">
    <source>
        <dbReference type="Proteomes" id="UP001230289"/>
    </source>
</evidence>
<dbReference type="Gene3D" id="3.40.50.1000">
    <property type="entry name" value="HAD superfamily/HAD-like"/>
    <property type="match status" value="1"/>
</dbReference>
<proteinExistence type="predicted"/>
<accession>A0ABU0XGD6</accession>
<dbReference type="PANTHER" id="PTHR10000:SF8">
    <property type="entry name" value="HAD SUPERFAMILY HYDROLASE-LIKE, TYPE 3"/>
    <property type="match status" value="1"/>
</dbReference>
<dbReference type="Pfam" id="PF08282">
    <property type="entry name" value="Hydrolase_3"/>
    <property type="match status" value="1"/>
</dbReference>
<protein>
    <submittedName>
        <fullName evidence="1">HAD family hydrolase</fullName>
        <ecNumber evidence="1">3.1.3.-</ecNumber>
    </submittedName>
</protein>
<name>A0ABU0XGD6_9MICO</name>
<dbReference type="EMBL" id="JAVFCB010000003">
    <property type="protein sequence ID" value="MDQ4213724.1"/>
    <property type="molecule type" value="Genomic_DNA"/>
</dbReference>
<dbReference type="GO" id="GO:0016787">
    <property type="term" value="F:hydrolase activity"/>
    <property type="evidence" value="ECO:0007669"/>
    <property type="project" value="UniProtKB-KW"/>
</dbReference>
<dbReference type="RefSeq" id="WP_308488662.1">
    <property type="nucleotide sequence ID" value="NZ_JAVFCB010000003.1"/>
</dbReference>
<gene>
    <name evidence="1" type="ORF">RBR11_07310</name>
</gene>
<dbReference type="InterPro" id="IPR006379">
    <property type="entry name" value="HAD-SF_hydro_IIB"/>
</dbReference>
<dbReference type="InterPro" id="IPR036412">
    <property type="entry name" value="HAD-like_sf"/>
</dbReference>
<reference evidence="1 2" key="1">
    <citation type="submission" date="2023-08" db="EMBL/GenBank/DDBJ databases">
        <title>Microbacterium sp. nov., isolated from a waste landfill.</title>
        <authorList>
            <person name="Wen W."/>
        </authorList>
    </citation>
    <scope>NUCLEOTIDE SEQUENCE [LARGE SCALE GENOMIC DNA]</scope>
    <source>
        <strain evidence="1 2">ASV81</strain>
    </source>
</reference>
<keyword evidence="2" id="KW-1185">Reference proteome</keyword>
<dbReference type="Gene3D" id="3.30.1240.10">
    <property type="match status" value="1"/>
</dbReference>